<dbReference type="InterPro" id="IPR001478">
    <property type="entry name" value="PDZ"/>
</dbReference>
<dbReference type="SUPFAM" id="SSF50156">
    <property type="entry name" value="PDZ domain-like"/>
    <property type="match status" value="1"/>
</dbReference>
<evidence type="ECO:0000259" key="6">
    <source>
        <dbReference type="PROSITE" id="PS50106"/>
    </source>
</evidence>
<dbReference type="Pfam" id="PF17820">
    <property type="entry name" value="PDZ_6"/>
    <property type="match status" value="1"/>
</dbReference>
<dbReference type="SMART" id="SM00228">
    <property type="entry name" value="PDZ"/>
    <property type="match status" value="1"/>
</dbReference>
<dbReference type="eggNOG" id="COG0793">
    <property type="taxonomic scope" value="Bacteria"/>
</dbReference>
<dbReference type="NCBIfam" id="TIGR00225">
    <property type="entry name" value="prc"/>
    <property type="match status" value="1"/>
</dbReference>
<dbReference type="InterPro" id="IPR005151">
    <property type="entry name" value="Tail-specific_protease"/>
</dbReference>
<gene>
    <name evidence="7" type="ordered locus">HMPREF0389_00522</name>
</gene>
<evidence type="ECO:0000256" key="3">
    <source>
        <dbReference type="ARBA" id="ARBA00022801"/>
    </source>
</evidence>
<dbReference type="GO" id="GO:0006508">
    <property type="term" value="P:proteolysis"/>
    <property type="evidence" value="ECO:0007669"/>
    <property type="project" value="UniProtKB-KW"/>
</dbReference>
<dbReference type="Proteomes" id="UP000007468">
    <property type="component" value="Chromosome"/>
</dbReference>
<organism evidence="7 8">
    <name type="scientific">Filifactor alocis (strain ATCC 35896 / CCUG 47790 / D40 B5)</name>
    <name type="common">Fusobacterium alocis</name>
    <dbReference type="NCBI Taxonomy" id="546269"/>
    <lineage>
        <taxon>Bacteria</taxon>
        <taxon>Bacillati</taxon>
        <taxon>Bacillota</taxon>
        <taxon>Clostridia</taxon>
        <taxon>Peptostreptococcales</taxon>
        <taxon>Filifactoraceae</taxon>
        <taxon>Filifactor</taxon>
    </lineage>
</organism>
<dbReference type="InterPro" id="IPR041489">
    <property type="entry name" value="PDZ_6"/>
</dbReference>
<evidence type="ECO:0000313" key="7">
    <source>
        <dbReference type="EMBL" id="EFE28605.2"/>
    </source>
</evidence>
<keyword evidence="8" id="KW-1185">Reference proteome</keyword>
<evidence type="ECO:0000256" key="5">
    <source>
        <dbReference type="RuleBase" id="RU004404"/>
    </source>
</evidence>
<dbReference type="Gene3D" id="3.90.226.10">
    <property type="entry name" value="2-enoyl-CoA Hydratase, Chain A, domain 1"/>
    <property type="match status" value="1"/>
</dbReference>
<feature type="domain" description="PDZ" evidence="6">
    <location>
        <begin position="89"/>
        <end position="157"/>
    </location>
</feature>
<dbReference type="GO" id="GO:0030288">
    <property type="term" value="C:outer membrane-bounded periplasmic space"/>
    <property type="evidence" value="ECO:0007669"/>
    <property type="project" value="TreeGrafter"/>
</dbReference>
<dbReference type="GO" id="GO:0004175">
    <property type="term" value="F:endopeptidase activity"/>
    <property type="evidence" value="ECO:0007669"/>
    <property type="project" value="TreeGrafter"/>
</dbReference>
<dbReference type="SMART" id="SM00245">
    <property type="entry name" value="TSPc"/>
    <property type="match status" value="1"/>
</dbReference>
<dbReference type="MEROPS" id="S41.004"/>
<keyword evidence="3 5" id="KW-0378">Hydrolase</keyword>
<evidence type="ECO:0000256" key="4">
    <source>
        <dbReference type="ARBA" id="ARBA00022825"/>
    </source>
</evidence>
<dbReference type="KEGG" id="faa:HMPREF0389_00522"/>
<dbReference type="GO" id="GO:0007165">
    <property type="term" value="P:signal transduction"/>
    <property type="evidence" value="ECO:0007669"/>
    <property type="project" value="TreeGrafter"/>
</dbReference>
<dbReference type="STRING" id="546269.HMPREF0389_00522"/>
<proteinExistence type="inferred from homology"/>
<dbReference type="HOGENOM" id="CLU_017295_3_2_9"/>
<dbReference type="AlphaFoldDB" id="D6GSG4"/>
<dbReference type="RefSeq" id="WP_014261790.1">
    <property type="nucleotide sequence ID" value="NC_016630.1"/>
</dbReference>
<dbReference type="GO" id="GO:0008236">
    <property type="term" value="F:serine-type peptidase activity"/>
    <property type="evidence" value="ECO:0007669"/>
    <property type="project" value="UniProtKB-KW"/>
</dbReference>
<protein>
    <submittedName>
        <fullName evidence="7">Peptidase, S41 family</fullName>
        <ecNumber evidence="7">3.4.21.-</ecNumber>
    </submittedName>
</protein>
<dbReference type="EMBL" id="CP002390">
    <property type="protein sequence ID" value="EFE28605.2"/>
    <property type="molecule type" value="Genomic_DNA"/>
</dbReference>
<accession>D6GSG4</accession>
<dbReference type="SUPFAM" id="SSF52096">
    <property type="entry name" value="ClpP/crotonase"/>
    <property type="match status" value="1"/>
</dbReference>
<dbReference type="InterPro" id="IPR029045">
    <property type="entry name" value="ClpP/crotonase-like_dom_sf"/>
</dbReference>
<dbReference type="Gene3D" id="3.30.750.44">
    <property type="match status" value="1"/>
</dbReference>
<evidence type="ECO:0000256" key="2">
    <source>
        <dbReference type="ARBA" id="ARBA00022670"/>
    </source>
</evidence>
<evidence type="ECO:0000313" key="8">
    <source>
        <dbReference type="Proteomes" id="UP000007468"/>
    </source>
</evidence>
<dbReference type="CDD" id="cd07560">
    <property type="entry name" value="Peptidase_S41_CPP"/>
    <property type="match status" value="1"/>
</dbReference>
<dbReference type="PANTHER" id="PTHR32060">
    <property type="entry name" value="TAIL-SPECIFIC PROTEASE"/>
    <property type="match status" value="1"/>
</dbReference>
<evidence type="ECO:0000256" key="1">
    <source>
        <dbReference type="ARBA" id="ARBA00009179"/>
    </source>
</evidence>
<name>D6GSG4_FILAD</name>
<reference evidence="8" key="1">
    <citation type="submission" date="2010-12" db="EMBL/GenBank/DDBJ databases">
        <title>The genome sequence of Filifactor alocis strain ATCC 35896.</title>
        <authorList>
            <consortium name="The Broad Institute Genome Sequencing Platform"/>
            <person name="Ward D."/>
            <person name="Earl A."/>
            <person name="Feldgarden M."/>
            <person name="Young S.K."/>
            <person name="Gargeya S."/>
            <person name="Zeng Q."/>
            <person name="Alvarado L."/>
            <person name="Berlin A."/>
            <person name="Bochicchio J."/>
            <person name="Chapman S.B."/>
            <person name="Chen Z."/>
            <person name="Freedman E."/>
            <person name="Gellesch M."/>
            <person name="Goldberg J."/>
            <person name="Griggs A."/>
            <person name="Gujja S."/>
            <person name="Heilman E."/>
            <person name="Heiman D."/>
            <person name="Howarth C."/>
            <person name="Mehta T."/>
            <person name="Neiman D."/>
            <person name="Pearson M."/>
            <person name="Roberts A."/>
            <person name="Saif S."/>
            <person name="Shea T."/>
            <person name="Shenoy N."/>
            <person name="Sisk P."/>
            <person name="Stolte C."/>
            <person name="Sykes S."/>
            <person name="White J."/>
            <person name="Yandava C."/>
            <person name="Izard J."/>
            <person name="Blanton J.M."/>
            <person name="Baranova O.V."/>
            <person name="Tanner A.C."/>
            <person name="Dewhirst F.E."/>
            <person name="Haas B."/>
            <person name="Nusbaum C."/>
            <person name="Birren B."/>
        </authorList>
    </citation>
    <scope>NUCLEOTIDE SEQUENCE [LARGE SCALE GENOMIC DNA]</scope>
    <source>
        <strain evidence="8">ATCC 35896 / D40 B5</strain>
    </source>
</reference>
<dbReference type="CDD" id="cd06782">
    <property type="entry name" value="cpPDZ_CPP-like"/>
    <property type="match status" value="1"/>
</dbReference>
<comment type="similarity">
    <text evidence="1 5">Belongs to the peptidase S41A family.</text>
</comment>
<dbReference type="InterPro" id="IPR036034">
    <property type="entry name" value="PDZ_sf"/>
</dbReference>
<keyword evidence="4 5" id="KW-0720">Serine protease</keyword>
<dbReference type="Pfam" id="PF03572">
    <property type="entry name" value="Peptidase_S41"/>
    <property type="match status" value="1"/>
</dbReference>
<sequence>MKMTKFKLMLYTMVIILMTNILTVRYQLSDYVESNPNGKDMLNLMELKNVVEDEFYTDIDEEELIVGMKKGLFQGLNDPYSEFYTKEEMNELKEQTTGELIGIGVIVGIKDDNIVVISPIKDSPAMRVGLKAGDIISKVNGKEYKANELSDAVKEIKVPLSEKKSSLLGKVDYGKVKIEVLREGKEREFEIQREEISLQTVEYKQLENKIGYIAISQFADGTAKDFVKELETSKKNDDRALIIDLRNNPGGLLNEVQDVADSIMGEATIVYTQDRNGKKQYIKSRDGGELNIPLVVLINEGSASASEVLSGAVRDNEIGTLVGEKTFGKALVQTVRQLSDGSGFKLTVQQYFTPRGENINHKGIVPDVEVKLDENQLLKNQVDTQLQKAIEIIQTKLNQK</sequence>
<dbReference type="PANTHER" id="PTHR32060:SF30">
    <property type="entry name" value="CARBOXY-TERMINAL PROCESSING PROTEASE CTPA"/>
    <property type="match status" value="1"/>
</dbReference>
<keyword evidence="2 5" id="KW-0645">Protease</keyword>
<dbReference type="Gene3D" id="2.30.42.10">
    <property type="match status" value="1"/>
</dbReference>
<dbReference type="PROSITE" id="PS50106">
    <property type="entry name" value="PDZ"/>
    <property type="match status" value="1"/>
</dbReference>
<dbReference type="EC" id="3.4.21.-" evidence="7"/>
<dbReference type="InterPro" id="IPR004447">
    <property type="entry name" value="Peptidase_S41A"/>
</dbReference>
<dbReference type="PATRIC" id="fig|546269.5.peg.128"/>